<dbReference type="CDD" id="cd17731">
    <property type="entry name" value="BRCT_TopBP1_rpt2_like"/>
    <property type="match status" value="1"/>
</dbReference>
<reference evidence="4 5" key="1">
    <citation type="journal article" date="2016" name="Mol. Biol. Evol.">
        <title>Comparative Genomics of Early-Diverging Mushroom-Forming Fungi Provides Insights into the Origins of Lignocellulose Decay Capabilities.</title>
        <authorList>
            <person name="Nagy L.G."/>
            <person name="Riley R."/>
            <person name="Tritt A."/>
            <person name="Adam C."/>
            <person name="Daum C."/>
            <person name="Floudas D."/>
            <person name="Sun H."/>
            <person name="Yadav J.S."/>
            <person name="Pangilinan J."/>
            <person name="Larsson K.H."/>
            <person name="Matsuura K."/>
            <person name="Barry K."/>
            <person name="Labutti K."/>
            <person name="Kuo R."/>
            <person name="Ohm R.A."/>
            <person name="Bhattacharya S.S."/>
            <person name="Shirouzu T."/>
            <person name="Yoshinaga Y."/>
            <person name="Martin F.M."/>
            <person name="Grigoriev I.V."/>
            <person name="Hibbett D.S."/>
        </authorList>
    </citation>
    <scope>NUCLEOTIDE SEQUENCE [LARGE SCALE GENOMIC DNA]</scope>
    <source>
        <strain evidence="4 5">93-53</strain>
    </source>
</reference>
<feature type="domain" description="BRCT" evidence="3">
    <location>
        <begin position="580"/>
        <end position="628"/>
    </location>
</feature>
<dbReference type="EMBL" id="KV427626">
    <property type="protein sequence ID" value="KZT06146.1"/>
    <property type="molecule type" value="Genomic_DNA"/>
</dbReference>
<organism evidence="4 5">
    <name type="scientific">Laetiporus sulphureus 93-53</name>
    <dbReference type="NCBI Taxonomy" id="1314785"/>
    <lineage>
        <taxon>Eukaryota</taxon>
        <taxon>Fungi</taxon>
        <taxon>Dikarya</taxon>
        <taxon>Basidiomycota</taxon>
        <taxon>Agaricomycotina</taxon>
        <taxon>Agaricomycetes</taxon>
        <taxon>Polyporales</taxon>
        <taxon>Laetiporus</taxon>
    </lineage>
</organism>
<dbReference type="Pfam" id="PF12738">
    <property type="entry name" value="PTCB-BRCT"/>
    <property type="match status" value="1"/>
</dbReference>
<feature type="compositionally biased region" description="Basic residues" evidence="2">
    <location>
        <begin position="938"/>
        <end position="952"/>
    </location>
</feature>
<gene>
    <name evidence="4" type="ORF">LAESUDRAFT_701065</name>
</gene>
<dbReference type="SMART" id="SM00292">
    <property type="entry name" value="BRCT"/>
    <property type="match status" value="3"/>
</dbReference>
<dbReference type="InParanoid" id="A0A165E320"/>
<dbReference type="Pfam" id="PF00533">
    <property type="entry name" value="BRCT"/>
    <property type="match status" value="2"/>
</dbReference>
<dbReference type="Gene3D" id="3.40.50.10190">
    <property type="entry name" value="BRCT domain"/>
    <property type="match status" value="4"/>
</dbReference>
<feature type="region of interest" description="Disordered" evidence="2">
    <location>
        <begin position="333"/>
        <end position="381"/>
    </location>
</feature>
<feature type="region of interest" description="Disordered" evidence="2">
    <location>
        <begin position="678"/>
        <end position="706"/>
    </location>
</feature>
<name>A0A165E320_9APHY</name>
<sequence length="952" mass="104383">MAHRRSNKSSKVPNVKLRPAAPASRGSKSQDIDQETHLPGWGVDSDQDTSAIDLCPRPFRNVVLCATGVDDKTTLFKMAIELGATSSNDLTDKVTHLLALEPGSAKYRCALENKVPIMHPSWVIESHKVWLKGDDVDFKESEIQHRLPAFSGITVCVSGIEDIHRRTEINRLVTQNGGKYVKNIERPVKVTHLLCASGNDETTEKMRYAEKFNQRREASIHVVWEEWFWDSLDFGGKFDEERYKVSSPPPPRRVQHEELRLATPPPPPSSTVPEDSLSYISSTRAATHDLLSGATNDEEEVVSVRRVPAEMLEMWGSILKPRGFEVMSGKLIRSPSKSQSVAAQGENGSKAHAREASPTRSKVRRNAMRRSVGADGGQPASVLSTLKRTESFAPVANDKAAPRQPFGRSVTPRRSSSYLTHSSALQSQTESIDSRRWLSAAEKGKGRMHDETMSPEASRSSALFAGLRFRALGEARGTTVKTAVEDCGGRVVSDDDDGEVDFIIVRLVSGTSLYQTEMDEMERTKYRTECWLERCIFDERICPPEEHVAFTPLKVKLPVLGAEHLSISYSGLDQSEVCWIGRLARAIGANVAPSLSRQSTHLLCPSGTGAKADKARQWGIPVVDMNWLCELATVGVIAPATVEDKPDNNRETPTDVDVNVSRRAKGKQRATDPIIKDITNELPSGTDQERKAMQESKPGSIDHENEVEAEDRAVFGLPNALLSEPLKRQSSAVTAIPLSQATTFTDETETEPGLPSERILVADSRQSSLAQLTTNIQADRVPSSESPSPVKLLPGSGSAPPSPSKMSVDTAKVLQKNVTSLLGKRLSTEDEGSDTGNPTGCKRSRPPTRTASGSRLELPLQVDPEVLPVPLQADRPNPAISAEIRPSGRPEDKSVRVTYEDPRQNAEKKKLMKLLTSQKREIWEEGDDGCGSGTGTSSKRKKQKKSTRGVGF</sequence>
<dbReference type="GO" id="GO:0033314">
    <property type="term" value="P:mitotic DNA replication checkpoint signaling"/>
    <property type="evidence" value="ECO:0007669"/>
    <property type="project" value="TreeGrafter"/>
</dbReference>
<accession>A0A165E320</accession>
<feature type="region of interest" description="Disordered" evidence="2">
    <location>
        <begin position="242"/>
        <end position="276"/>
    </location>
</feature>
<dbReference type="Proteomes" id="UP000076871">
    <property type="component" value="Unassembled WGS sequence"/>
</dbReference>
<evidence type="ECO:0000259" key="3">
    <source>
        <dbReference type="PROSITE" id="PS50172"/>
    </source>
</evidence>
<proteinExistence type="predicted"/>
<keyword evidence="1" id="KW-0677">Repeat</keyword>
<evidence type="ECO:0000256" key="1">
    <source>
        <dbReference type="ARBA" id="ARBA00022737"/>
    </source>
</evidence>
<dbReference type="AlphaFoldDB" id="A0A165E320"/>
<dbReference type="RefSeq" id="XP_040763886.1">
    <property type="nucleotide sequence ID" value="XM_040906436.1"/>
</dbReference>
<dbReference type="GO" id="GO:0007095">
    <property type="term" value="P:mitotic G2 DNA damage checkpoint signaling"/>
    <property type="evidence" value="ECO:0007669"/>
    <property type="project" value="TreeGrafter"/>
</dbReference>
<dbReference type="InterPro" id="IPR036420">
    <property type="entry name" value="BRCT_dom_sf"/>
</dbReference>
<evidence type="ECO:0000313" key="5">
    <source>
        <dbReference type="Proteomes" id="UP000076871"/>
    </source>
</evidence>
<dbReference type="InterPro" id="IPR001357">
    <property type="entry name" value="BRCT_dom"/>
</dbReference>
<feature type="region of interest" description="Disordered" evidence="2">
    <location>
        <begin position="393"/>
        <end position="436"/>
    </location>
</feature>
<evidence type="ECO:0000256" key="2">
    <source>
        <dbReference type="SAM" id="MobiDB-lite"/>
    </source>
</evidence>
<feature type="compositionally biased region" description="Polar residues" evidence="2">
    <location>
        <begin position="774"/>
        <end position="787"/>
    </location>
</feature>
<dbReference type="STRING" id="1314785.A0A165E320"/>
<feature type="domain" description="BRCT" evidence="3">
    <location>
        <begin position="54"/>
        <end position="126"/>
    </location>
</feature>
<protein>
    <recommendedName>
        <fullName evidence="3">BRCT domain-containing protein</fullName>
    </recommendedName>
</protein>
<feature type="domain" description="BRCT" evidence="3">
    <location>
        <begin position="145"/>
        <end position="245"/>
    </location>
</feature>
<feature type="region of interest" description="Disordered" evidence="2">
    <location>
        <begin position="1"/>
        <end position="44"/>
    </location>
</feature>
<feature type="region of interest" description="Disordered" evidence="2">
    <location>
        <begin position="821"/>
        <end position="905"/>
    </location>
</feature>
<feature type="domain" description="BRCT" evidence="3">
    <location>
        <begin position="459"/>
        <end position="549"/>
    </location>
</feature>
<dbReference type="FunCoup" id="A0A165E320">
    <property type="interactions" value="22"/>
</dbReference>
<dbReference type="PANTHER" id="PTHR13561:SF20">
    <property type="entry name" value="DNA TOPOISOMERASE 2-BINDING PROTEIN 1"/>
    <property type="match status" value="1"/>
</dbReference>
<dbReference type="GO" id="GO:0006270">
    <property type="term" value="P:DNA replication initiation"/>
    <property type="evidence" value="ECO:0007669"/>
    <property type="project" value="TreeGrafter"/>
</dbReference>
<dbReference type="PANTHER" id="PTHR13561">
    <property type="entry name" value="DNA REPLICATION REGULATOR DPB11-RELATED"/>
    <property type="match status" value="1"/>
</dbReference>
<evidence type="ECO:0000313" key="4">
    <source>
        <dbReference type="EMBL" id="KZT06146.1"/>
    </source>
</evidence>
<dbReference type="SUPFAM" id="SSF52113">
    <property type="entry name" value="BRCT domain"/>
    <property type="match status" value="3"/>
</dbReference>
<feature type="compositionally biased region" description="Polar residues" evidence="2">
    <location>
        <begin position="412"/>
        <end position="431"/>
    </location>
</feature>
<dbReference type="PROSITE" id="PS50172">
    <property type="entry name" value="BRCT"/>
    <property type="match status" value="4"/>
</dbReference>
<dbReference type="InterPro" id="IPR059215">
    <property type="entry name" value="BRCT2_TopBP1-like"/>
</dbReference>
<feature type="region of interest" description="Disordered" evidence="2">
    <location>
        <begin position="774"/>
        <end position="808"/>
    </location>
</feature>
<dbReference type="GeneID" id="63823465"/>
<feature type="compositionally biased region" description="Basic and acidic residues" evidence="2">
    <location>
        <begin position="687"/>
        <end position="706"/>
    </location>
</feature>
<dbReference type="OrthoDB" id="251770at2759"/>
<dbReference type="CDD" id="cd00027">
    <property type="entry name" value="BRCT"/>
    <property type="match status" value="1"/>
</dbReference>
<feature type="compositionally biased region" description="Basic and acidic residues" evidence="2">
    <location>
        <begin position="886"/>
        <end position="905"/>
    </location>
</feature>
<feature type="region of interest" description="Disordered" evidence="2">
    <location>
        <begin position="919"/>
        <end position="952"/>
    </location>
</feature>
<keyword evidence="5" id="KW-1185">Reference proteome</keyword>